<protein>
    <recommendedName>
        <fullName evidence="3">RpiR family transcriptional regulator</fullName>
    </recommendedName>
</protein>
<dbReference type="RefSeq" id="WP_124960236.1">
    <property type="nucleotide sequence ID" value="NZ_RQXU01000012.1"/>
</dbReference>
<dbReference type="Proteomes" id="UP000271590">
    <property type="component" value="Unassembled WGS sequence"/>
</dbReference>
<evidence type="ECO:0000313" key="2">
    <source>
        <dbReference type="Proteomes" id="UP000271590"/>
    </source>
</evidence>
<dbReference type="EMBL" id="RQXU01000012">
    <property type="protein sequence ID" value="RRH86626.1"/>
    <property type="molecule type" value="Genomic_DNA"/>
</dbReference>
<name>A0A3P3EKL7_9BURK</name>
<dbReference type="InterPro" id="IPR036390">
    <property type="entry name" value="WH_DNA-bd_sf"/>
</dbReference>
<evidence type="ECO:0008006" key="3">
    <source>
        <dbReference type="Google" id="ProtNLM"/>
    </source>
</evidence>
<organism evidence="1 2">
    <name type="scientific">Variovorax beijingensis</name>
    <dbReference type="NCBI Taxonomy" id="2496117"/>
    <lineage>
        <taxon>Bacteria</taxon>
        <taxon>Pseudomonadati</taxon>
        <taxon>Pseudomonadota</taxon>
        <taxon>Betaproteobacteria</taxon>
        <taxon>Burkholderiales</taxon>
        <taxon>Comamonadaceae</taxon>
        <taxon>Variovorax</taxon>
    </lineage>
</organism>
<accession>A0A3P3EKL7</accession>
<sequence>MPPKTLPASRSQEAESLVGELFRDHGWKTDFPREIHSDPNTNPDILVTQGRYVYAIEVKAPAESRADRVIPILSQALLQAKFQAKYTRSKSYPPAEVRPLAVICLDHANPGLIEQIMNFSEKHAPEVAVGIVSHDGIRRFIGPGLEGMNEEPEDVAHFRGTSTPQVVNLFSDLNQWLLKVILAPDLPVGLLSAPRKRYISGAELAYAADVSRMSASRFLKQLKHEGHLEHSRYLTVVRREELFRRWSAANMRPTPEQPMRALIPMSGSLVRPLVSSGGGDACLGGFAAADALNFGHVSGVPPHIYVRKLPSSNDPRWQMIAPARTHKPDVVLRQALNPESVFRGAVKQDGILVTDIIQVWLDVTHHPSRGAEQAELIYQKVLAPITKGPH</sequence>
<reference evidence="1 2" key="1">
    <citation type="submission" date="2018-11" db="EMBL/GenBank/DDBJ databases">
        <title>The genome of Variovorax sp T529.</title>
        <authorList>
            <person name="Gao J."/>
        </authorList>
    </citation>
    <scope>NUCLEOTIDE SEQUENCE [LARGE SCALE GENOMIC DNA]</scope>
    <source>
        <strain evidence="1 2">T529</strain>
    </source>
</reference>
<comment type="caution">
    <text evidence="1">The sequence shown here is derived from an EMBL/GenBank/DDBJ whole genome shotgun (WGS) entry which is preliminary data.</text>
</comment>
<gene>
    <name evidence="1" type="ORF">EH244_20755</name>
</gene>
<dbReference type="AlphaFoldDB" id="A0A3P3EKL7"/>
<dbReference type="CDD" id="cd01037">
    <property type="entry name" value="PDDEXK_nuclease-like"/>
    <property type="match status" value="1"/>
</dbReference>
<dbReference type="SUPFAM" id="SSF46785">
    <property type="entry name" value="Winged helix' DNA-binding domain"/>
    <property type="match status" value="1"/>
</dbReference>
<proteinExistence type="predicted"/>
<evidence type="ECO:0000313" key="1">
    <source>
        <dbReference type="EMBL" id="RRH86626.1"/>
    </source>
</evidence>